<evidence type="ECO:0000256" key="8">
    <source>
        <dbReference type="HAMAP-Rule" id="MF_00376"/>
    </source>
</evidence>
<accession>A0A1H3BW99</accession>
<dbReference type="InterPro" id="IPR027417">
    <property type="entry name" value="P-loop_NTPase"/>
</dbReference>
<keyword evidence="5 8" id="KW-0418">Kinase</keyword>
<dbReference type="GO" id="GO:0004140">
    <property type="term" value="F:dephospho-CoA kinase activity"/>
    <property type="evidence" value="ECO:0007669"/>
    <property type="project" value="UniProtKB-UniRule"/>
</dbReference>
<protein>
    <recommendedName>
        <fullName evidence="8 9">Dephospho-CoA kinase</fullName>
        <ecNumber evidence="8 9">2.7.1.24</ecNumber>
    </recommendedName>
    <alternativeName>
        <fullName evidence="8">Dephosphocoenzyme A kinase</fullName>
    </alternativeName>
</protein>
<dbReference type="FunFam" id="3.40.50.300:FF:000991">
    <property type="entry name" value="Dephospho-CoA kinase"/>
    <property type="match status" value="1"/>
</dbReference>
<evidence type="ECO:0000256" key="4">
    <source>
        <dbReference type="ARBA" id="ARBA00022741"/>
    </source>
</evidence>
<proteinExistence type="inferred from homology"/>
<dbReference type="NCBIfam" id="TIGR00152">
    <property type="entry name" value="dephospho-CoA kinase"/>
    <property type="match status" value="1"/>
</dbReference>
<dbReference type="OrthoDB" id="9812943at2"/>
<dbReference type="HAMAP" id="MF_00376">
    <property type="entry name" value="Dephospho_CoA_kinase"/>
    <property type="match status" value="1"/>
</dbReference>
<evidence type="ECO:0000256" key="6">
    <source>
        <dbReference type="ARBA" id="ARBA00022840"/>
    </source>
</evidence>
<keyword evidence="2 8" id="KW-0963">Cytoplasm</keyword>
<dbReference type="EMBL" id="FNNG01000011">
    <property type="protein sequence ID" value="SDX46153.1"/>
    <property type="molecule type" value="Genomic_DNA"/>
</dbReference>
<reference evidence="10 11" key="1">
    <citation type="submission" date="2016-10" db="EMBL/GenBank/DDBJ databases">
        <authorList>
            <person name="de Groot N.N."/>
        </authorList>
    </citation>
    <scope>NUCLEOTIDE SEQUENCE [LARGE SCALE GENOMIC DNA]</scope>
    <source>
        <strain evidence="10 11">DSM 23310</strain>
    </source>
</reference>
<dbReference type="SUPFAM" id="SSF52540">
    <property type="entry name" value="P-loop containing nucleoside triphosphate hydrolases"/>
    <property type="match status" value="1"/>
</dbReference>
<keyword evidence="7 8" id="KW-0173">Coenzyme A biosynthesis</keyword>
<keyword evidence="4 8" id="KW-0547">Nucleotide-binding</keyword>
<dbReference type="Proteomes" id="UP000198828">
    <property type="component" value="Unassembled WGS sequence"/>
</dbReference>
<dbReference type="PANTHER" id="PTHR10695">
    <property type="entry name" value="DEPHOSPHO-COA KINASE-RELATED"/>
    <property type="match status" value="1"/>
</dbReference>
<evidence type="ECO:0000256" key="5">
    <source>
        <dbReference type="ARBA" id="ARBA00022777"/>
    </source>
</evidence>
<evidence type="ECO:0000313" key="10">
    <source>
        <dbReference type="EMBL" id="SDX46153.1"/>
    </source>
</evidence>
<dbReference type="GO" id="GO:0005737">
    <property type="term" value="C:cytoplasm"/>
    <property type="evidence" value="ECO:0007669"/>
    <property type="project" value="UniProtKB-SubCell"/>
</dbReference>
<evidence type="ECO:0000256" key="3">
    <source>
        <dbReference type="ARBA" id="ARBA00022679"/>
    </source>
</evidence>
<keyword evidence="6 8" id="KW-0067">ATP-binding</keyword>
<dbReference type="PANTHER" id="PTHR10695:SF46">
    <property type="entry name" value="BIFUNCTIONAL COENZYME A SYNTHASE-RELATED"/>
    <property type="match status" value="1"/>
</dbReference>
<dbReference type="InterPro" id="IPR001977">
    <property type="entry name" value="Depp_CoAkinase"/>
</dbReference>
<evidence type="ECO:0000313" key="11">
    <source>
        <dbReference type="Proteomes" id="UP000198828"/>
    </source>
</evidence>
<name>A0A1H3BW99_9FIRM</name>
<dbReference type="AlphaFoldDB" id="A0A1H3BW99"/>
<dbReference type="PROSITE" id="PS51219">
    <property type="entry name" value="DPCK"/>
    <property type="match status" value="1"/>
</dbReference>
<organism evidence="10 11">
    <name type="scientific">Tepidimicrobium xylanilyticum</name>
    <dbReference type="NCBI Taxonomy" id="1123352"/>
    <lineage>
        <taxon>Bacteria</taxon>
        <taxon>Bacillati</taxon>
        <taxon>Bacillota</taxon>
        <taxon>Tissierellia</taxon>
        <taxon>Tissierellales</taxon>
        <taxon>Tepidimicrobiaceae</taxon>
        <taxon>Tepidimicrobium</taxon>
    </lineage>
</organism>
<evidence type="ECO:0000256" key="1">
    <source>
        <dbReference type="ARBA" id="ARBA00009018"/>
    </source>
</evidence>
<dbReference type="EC" id="2.7.1.24" evidence="8 9"/>
<dbReference type="UniPathway" id="UPA00241">
    <property type="reaction ID" value="UER00356"/>
</dbReference>
<comment type="pathway">
    <text evidence="8">Cofactor biosynthesis; coenzyme A biosynthesis; CoA from (R)-pantothenate: step 5/5.</text>
</comment>
<gene>
    <name evidence="8" type="primary">coaE</name>
    <name evidence="10" type="ORF">SAMN05660923_02341</name>
</gene>
<comment type="subcellular location">
    <subcellularLocation>
        <location evidence="8">Cytoplasm</location>
    </subcellularLocation>
</comment>
<comment type="function">
    <text evidence="8">Catalyzes the phosphorylation of the 3'-hydroxyl group of dephosphocoenzyme A to form coenzyme A.</text>
</comment>
<comment type="catalytic activity">
    <reaction evidence="8">
        <text>3'-dephospho-CoA + ATP = ADP + CoA + H(+)</text>
        <dbReference type="Rhea" id="RHEA:18245"/>
        <dbReference type="ChEBI" id="CHEBI:15378"/>
        <dbReference type="ChEBI" id="CHEBI:30616"/>
        <dbReference type="ChEBI" id="CHEBI:57287"/>
        <dbReference type="ChEBI" id="CHEBI:57328"/>
        <dbReference type="ChEBI" id="CHEBI:456216"/>
        <dbReference type="EC" id="2.7.1.24"/>
    </reaction>
</comment>
<dbReference type="Gene3D" id="3.40.50.300">
    <property type="entry name" value="P-loop containing nucleotide triphosphate hydrolases"/>
    <property type="match status" value="1"/>
</dbReference>
<dbReference type="RefSeq" id="WP_093753903.1">
    <property type="nucleotide sequence ID" value="NZ_BSYN01000006.1"/>
</dbReference>
<evidence type="ECO:0000256" key="7">
    <source>
        <dbReference type="ARBA" id="ARBA00022993"/>
    </source>
</evidence>
<dbReference type="GO" id="GO:0015937">
    <property type="term" value="P:coenzyme A biosynthetic process"/>
    <property type="evidence" value="ECO:0007669"/>
    <property type="project" value="UniProtKB-UniRule"/>
</dbReference>
<dbReference type="Pfam" id="PF01121">
    <property type="entry name" value="CoaE"/>
    <property type="match status" value="1"/>
</dbReference>
<dbReference type="CDD" id="cd02022">
    <property type="entry name" value="DPCK"/>
    <property type="match status" value="1"/>
</dbReference>
<evidence type="ECO:0000256" key="2">
    <source>
        <dbReference type="ARBA" id="ARBA00022490"/>
    </source>
</evidence>
<evidence type="ECO:0000256" key="9">
    <source>
        <dbReference type="NCBIfam" id="TIGR00152"/>
    </source>
</evidence>
<dbReference type="GO" id="GO:0005524">
    <property type="term" value="F:ATP binding"/>
    <property type="evidence" value="ECO:0007669"/>
    <property type="project" value="UniProtKB-UniRule"/>
</dbReference>
<keyword evidence="3 8" id="KW-0808">Transferase</keyword>
<comment type="similarity">
    <text evidence="1 8">Belongs to the CoaE family.</text>
</comment>
<feature type="binding site" evidence="8">
    <location>
        <begin position="16"/>
        <end position="21"/>
    </location>
    <ligand>
        <name>ATP</name>
        <dbReference type="ChEBI" id="CHEBI:30616"/>
    </ligand>
</feature>
<sequence>MNPCNGKIIGLTGGIATGKSTVSNILRELGYEVIDADIIARQMVEIGKPAYEEIINVFGKNILDDKGNINRKELASIIFRDFLMRKRLNDIVHPFVFREISRQINEHKDQRVIFVDVPLLIEELDKFKEYEIAFDEIWLVYVDENTQLNRLIKRDKMSKEEGLRKIRAQMPIDEKRKYATRIIDNSKDLISLRRQVLRIIEDSI</sequence>
<keyword evidence="11" id="KW-1185">Reference proteome</keyword>